<dbReference type="eggNOG" id="ENOG502RZ9R">
    <property type="taxonomic scope" value="Eukaryota"/>
</dbReference>
<dbReference type="Proteomes" id="UP000011777">
    <property type="component" value="Unassembled WGS sequence"/>
</dbReference>
<organism evidence="3 4">
    <name type="scientific">Candida maltosa (strain Xu316)</name>
    <name type="common">Yeast</name>
    <dbReference type="NCBI Taxonomy" id="1245528"/>
    <lineage>
        <taxon>Eukaryota</taxon>
        <taxon>Fungi</taxon>
        <taxon>Dikarya</taxon>
        <taxon>Ascomycota</taxon>
        <taxon>Saccharomycotina</taxon>
        <taxon>Pichiomycetes</taxon>
        <taxon>Debaryomycetaceae</taxon>
        <taxon>Candida/Lodderomyces clade</taxon>
        <taxon>Candida</taxon>
    </lineage>
</organism>
<keyword evidence="4" id="KW-1185">Reference proteome</keyword>
<feature type="signal peptide" evidence="2">
    <location>
        <begin position="1"/>
        <end position="21"/>
    </location>
</feature>
<gene>
    <name evidence="3" type="ORF">G210_0647</name>
</gene>
<dbReference type="InterPro" id="IPR000992">
    <property type="entry name" value="SRP1_TIP1"/>
</dbReference>
<keyword evidence="2" id="KW-0732">Signal</keyword>
<dbReference type="OrthoDB" id="4069694at2759"/>
<dbReference type="EMBL" id="AOGT01000992">
    <property type="protein sequence ID" value="EMG48746.1"/>
    <property type="molecule type" value="Genomic_DNA"/>
</dbReference>
<dbReference type="HOGENOM" id="CLU_129392_0_0_1"/>
<dbReference type="STRING" id="1245528.M3IQJ2"/>
<reference evidence="3 4" key="1">
    <citation type="submission" date="2013-02" db="EMBL/GenBank/DDBJ databases">
        <title>Genome sequence of Candida maltosa Xu316, a potential industrial strain for xylitol and ethanol production.</title>
        <authorList>
            <person name="Yu J."/>
            <person name="Wang Q."/>
            <person name="Geng X."/>
            <person name="Bao W."/>
            <person name="He P."/>
            <person name="Cai J."/>
        </authorList>
    </citation>
    <scope>NUCLEOTIDE SEQUENCE [LARGE SCALE GENOMIC DNA]</scope>
    <source>
        <strain evidence="4">Xu316</strain>
    </source>
</reference>
<comment type="caution">
    <text evidence="3">The sequence shown here is derived from an EMBL/GenBank/DDBJ whole genome shotgun (WGS) entry which is preliminary data.</text>
</comment>
<accession>M3IQJ2</accession>
<dbReference type="Pfam" id="PF00660">
    <property type="entry name" value="SRP1_TIP1"/>
    <property type="match status" value="1"/>
</dbReference>
<sequence>MKFSSLSLTAILSSTLVSAAADQSQVDFLTAFVGDFQDHKTEYVKYFATAQGIPPELSTLATQVLTYTDQSYTTLLDNDNLDVNNLISYASGIPWYTRIQAEIANGSGSPSGSASETAGASASANGNSVTSATSKATSAASSVASSATSTGSSTSHAGSANIIAPVGAIVGALAVALM</sequence>
<evidence type="ECO:0000313" key="4">
    <source>
        <dbReference type="Proteomes" id="UP000011777"/>
    </source>
</evidence>
<name>M3IQJ2_CANMX</name>
<dbReference type="OMA" id="ATELPWY"/>
<evidence type="ECO:0000313" key="3">
    <source>
        <dbReference type="EMBL" id="EMG48746.1"/>
    </source>
</evidence>
<feature type="chain" id="PRO_5004034983" evidence="2">
    <location>
        <begin position="22"/>
        <end position="178"/>
    </location>
</feature>
<evidence type="ECO:0000256" key="2">
    <source>
        <dbReference type="SAM" id="SignalP"/>
    </source>
</evidence>
<evidence type="ECO:0000256" key="1">
    <source>
        <dbReference type="SAM" id="MobiDB-lite"/>
    </source>
</evidence>
<feature type="region of interest" description="Disordered" evidence="1">
    <location>
        <begin position="106"/>
        <end position="127"/>
    </location>
</feature>
<dbReference type="AlphaFoldDB" id="M3IQJ2"/>
<proteinExistence type="predicted"/>
<protein>
    <submittedName>
        <fullName evidence="3">Uncharacterized protein</fullName>
    </submittedName>
</protein>